<evidence type="ECO:0000256" key="1">
    <source>
        <dbReference type="SAM" id="SignalP"/>
    </source>
</evidence>
<evidence type="ECO:0000313" key="3">
    <source>
        <dbReference type="Proteomes" id="UP000019277"/>
    </source>
</evidence>
<evidence type="ECO:0000313" key="2">
    <source>
        <dbReference type="EMBL" id="EWC59974.1"/>
    </source>
</evidence>
<reference evidence="2 3" key="1">
    <citation type="journal article" date="2014" name="Genome Announc.">
        <title>Draft Genome Sequence of the Antitrypanosomally Active Sponge-Associated Bacterium Actinokineospora sp. Strain EG49.</title>
        <authorList>
            <person name="Harjes J."/>
            <person name="Ryu T."/>
            <person name="Abdelmohsen U.R."/>
            <person name="Moitinho-Silva L."/>
            <person name="Horn H."/>
            <person name="Ravasi T."/>
            <person name="Hentschel U."/>
        </authorList>
    </citation>
    <scope>NUCLEOTIDE SEQUENCE [LARGE SCALE GENOMIC DNA]</scope>
    <source>
        <strain evidence="2 3">EG49</strain>
    </source>
</reference>
<proteinExistence type="predicted"/>
<comment type="caution">
    <text evidence="2">The sequence shown here is derived from an EMBL/GenBank/DDBJ whole genome shotgun (WGS) entry which is preliminary data.</text>
</comment>
<keyword evidence="2" id="KW-0326">Glycosidase</keyword>
<dbReference type="Proteomes" id="UP000019277">
    <property type="component" value="Unassembled WGS sequence"/>
</dbReference>
<dbReference type="AlphaFoldDB" id="W7J1J6"/>
<dbReference type="STRING" id="909613.UO65_4754"/>
<gene>
    <name evidence="2" type="ORF">UO65_4754</name>
</gene>
<dbReference type="GO" id="GO:0008843">
    <property type="term" value="F:endochitinase activity"/>
    <property type="evidence" value="ECO:0007669"/>
    <property type="project" value="UniProtKB-EC"/>
</dbReference>
<keyword evidence="2" id="KW-0378">Hydrolase</keyword>
<protein>
    <submittedName>
        <fullName evidence="2">Chitinase</fullName>
        <ecNumber evidence="2">3.2.1.14</ecNumber>
    </submittedName>
</protein>
<sequence length="200" mass="20389">MRVRKARAAGVAVAAAAAVGALLVTSGTSSAESVELSYTATGQTGLTGLGATLPLGPGQADVRGDLQGGALSGTIALPETRTDFKLAGLLDTHAKVKVTQVGGLTGTLAAGTVDVTGKFDIQITEVGHFNIGIPLPNCKTTAPVEIKLKSSGNFNPAVGGTLAGSYRLPRFADCFVDTEIINFLVVDKDNPITIDLKVKQ</sequence>
<dbReference type="eggNOG" id="ENOG50333FX">
    <property type="taxonomic scope" value="Bacteria"/>
</dbReference>
<keyword evidence="1" id="KW-0732">Signal</keyword>
<feature type="signal peptide" evidence="1">
    <location>
        <begin position="1"/>
        <end position="31"/>
    </location>
</feature>
<dbReference type="EC" id="3.2.1.14" evidence="2"/>
<dbReference type="EMBL" id="AYXG01000182">
    <property type="protein sequence ID" value="EWC59974.1"/>
    <property type="molecule type" value="Genomic_DNA"/>
</dbReference>
<keyword evidence="3" id="KW-1185">Reference proteome</keyword>
<feature type="chain" id="PRO_5004894381" evidence="1">
    <location>
        <begin position="32"/>
        <end position="200"/>
    </location>
</feature>
<name>W7J1J6_9PSEU</name>
<accession>W7J1J6</accession>
<organism evidence="2 3">
    <name type="scientific">Actinokineospora spheciospongiae</name>
    <dbReference type="NCBI Taxonomy" id="909613"/>
    <lineage>
        <taxon>Bacteria</taxon>
        <taxon>Bacillati</taxon>
        <taxon>Actinomycetota</taxon>
        <taxon>Actinomycetes</taxon>
        <taxon>Pseudonocardiales</taxon>
        <taxon>Pseudonocardiaceae</taxon>
        <taxon>Actinokineospora</taxon>
    </lineage>
</organism>